<dbReference type="STRING" id="1224947.SAMN05216480_103139"/>
<dbReference type="Pfam" id="PF01408">
    <property type="entry name" value="GFO_IDH_MocA"/>
    <property type="match status" value="1"/>
</dbReference>
<protein>
    <submittedName>
        <fullName evidence="3">Predicted dehydrogenase</fullName>
    </submittedName>
</protein>
<evidence type="ECO:0000259" key="2">
    <source>
        <dbReference type="Pfam" id="PF02894"/>
    </source>
</evidence>
<accession>A0A1I7G3Q1</accession>
<dbReference type="GO" id="GO:0000166">
    <property type="term" value="F:nucleotide binding"/>
    <property type="evidence" value="ECO:0007669"/>
    <property type="project" value="InterPro"/>
</dbReference>
<dbReference type="Proteomes" id="UP000199138">
    <property type="component" value="Unassembled WGS sequence"/>
</dbReference>
<sequence length="355" mass="40451">MTINTIRTVLLGYGFSGKTFFAPFLDVSEGYLLKGAWERSKKKIQHDYDYTESYPSLEAVLADDQVDLVVVNTPIDTHFEYAKKVLEAGKHAIVEKAFTNTAEEAKELHLLAKSKGVHLFVFQNRRYDSDFKTAQKVLEMDKLGELVEATISYDFFVPNVRGDVHTEHPKSGGEYNNRGSHITDQAVNLFGIPDAVLADFAALRKDSPVEDYFLATLIYPDKRVKLRAKDISLEHEYGYVFHGRNGSYLQDRTDIQEDRLIAGAIPSREDWVNHKDHKDGKLSFLEDGDKITEFIKSEEGNYFEYFDAVYQTIINNAPSPVSGWDGYRTMTVMDAVRKSAEEGKIINIKYEDIEK</sequence>
<proteinExistence type="predicted"/>
<keyword evidence="4" id="KW-1185">Reference proteome</keyword>
<feature type="domain" description="Gfo/Idh/MocA-like oxidoreductase N-terminal" evidence="1">
    <location>
        <begin position="6"/>
        <end position="121"/>
    </location>
</feature>
<dbReference type="SUPFAM" id="SSF51735">
    <property type="entry name" value="NAD(P)-binding Rossmann-fold domains"/>
    <property type="match status" value="1"/>
</dbReference>
<dbReference type="InterPro" id="IPR000683">
    <property type="entry name" value="Gfo/Idh/MocA-like_OxRdtase_N"/>
</dbReference>
<dbReference type="EMBL" id="FPBK01000003">
    <property type="protein sequence ID" value="SFU43092.1"/>
    <property type="molecule type" value="Genomic_DNA"/>
</dbReference>
<dbReference type="Gene3D" id="3.40.50.720">
    <property type="entry name" value="NAD(P)-binding Rossmann-like Domain"/>
    <property type="match status" value="1"/>
</dbReference>
<dbReference type="PANTHER" id="PTHR43708">
    <property type="entry name" value="CONSERVED EXPRESSED OXIDOREDUCTASE (EUROFUNG)"/>
    <property type="match status" value="1"/>
</dbReference>
<dbReference type="InterPro" id="IPR004104">
    <property type="entry name" value="Gfo/Idh/MocA-like_OxRdtase_C"/>
</dbReference>
<name>A0A1I7G3Q1_9FLAO</name>
<dbReference type="Pfam" id="PF02894">
    <property type="entry name" value="GFO_IDH_MocA_C"/>
    <property type="match status" value="1"/>
</dbReference>
<dbReference type="PANTHER" id="PTHR43708:SF7">
    <property type="entry name" value="OXIDOREDUCTASE"/>
    <property type="match status" value="1"/>
</dbReference>
<gene>
    <name evidence="3" type="ORF">SAMN05216480_103139</name>
</gene>
<evidence type="ECO:0000313" key="4">
    <source>
        <dbReference type="Proteomes" id="UP000199138"/>
    </source>
</evidence>
<organism evidence="3 4">
    <name type="scientific">Pustulibacterium marinum</name>
    <dbReference type="NCBI Taxonomy" id="1224947"/>
    <lineage>
        <taxon>Bacteria</taxon>
        <taxon>Pseudomonadati</taxon>
        <taxon>Bacteroidota</taxon>
        <taxon>Flavobacteriia</taxon>
        <taxon>Flavobacteriales</taxon>
        <taxon>Flavobacteriaceae</taxon>
        <taxon>Pustulibacterium</taxon>
    </lineage>
</organism>
<reference evidence="3 4" key="1">
    <citation type="submission" date="2016-10" db="EMBL/GenBank/DDBJ databases">
        <authorList>
            <person name="de Groot N.N."/>
        </authorList>
    </citation>
    <scope>NUCLEOTIDE SEQUENCE [LARGE SCALE GENOMIC DNA]</scope>
    <source>
        <strain evidence="3 4">CGMCC 1.12333</strain>
    </source>
</reference>
<dbReference type="InterPro" id="IPR051317">
    <property type="entry name" value="Gfo/Idh/MocA_oxidoreduct"/>
</dbReference>
<dbReference type="Gene3D" id="3.30.360.10">
    <property type="entry name" value="Dihydrodipicolinate Reductase, domain 2"/>
    <property type="match status" value="1"/>
</dbReference>
<dbReference type="RefSeq" id="WP_093024328.1">
    <property type="nucleotide sequence ID" value="NZ_FPBK01000003.1"/>
</dbReference>
<dbReference type="SUPFAM" id="SSF55347">
    <property type="entry name" value="Glyceraldehyde-3-phosphate dehydrogenase-like, C-terminal domain"/>
    <property type="match status" value="1"/>
</dbReference>
<feature type="domain" description="Gfo/Idh/MocA-like oxidoreductase C-terminal" evidence="2">
    <location>
        <begin position="137"/>
        <end position="347"/>
    </location>
</feature>
<evidence type="ECO:0000313" key="3">
    <source>
        <dbReference type="EMBL" id="SFU43092.1"/>
    </source>
</evidence>
<evidence type="ECO:0000259" key="1">
    <source>
        <dbReference type="Pfam" id="PF01408"/>
    </source>
</evidence>
<dbReference type="OrthoDB" id="9815825at2"/>
<dbReference type="AlphaFoldDB" id="A0A1I7G3Q1"/>
<dbReference type="InterPro" id="IPR036291">
    <property type="entry name" value="NAD(P)-bd_dom_sf"/>
</dbReference>